<dbReference type="Gene3D" id="3.40.50.2020">
    <property type="match status" value="1"/>
</dbReference>
<sequence length="241" mass="26606">MRRHAPARLTLPQQCEVCRRWADSGICAECLCRFAAPRPRCTTCGLVTGLALPRCGACLREPPPFECTVCVADYAYPWDRLITAFKFHGRAELAMPLAELLAAAVRRSVAQAPRPWPDTVLPVPLAPARLRERGYNQAWELARHVARTLALPSDAALLQRPLDTAHQSALTRSERQRNLRTAFMADPQRRNALQGRRVALVDDVMTTGATVRESAAVLRRAGAAAVEVWVLARTPDNPTAD</sequence>
<dbReference type="PANTHER" id="PTHR47505:SF1">
    <property type="entry name" value="DNA UTILIZATION PROTEIN YHGH"/>
    <property type="match status" value="1"/>
</dbReference>
<comment type="caution">
    <text evidence="3">The sequence shown here is derived from an EMBL/GenBank/DDBJ whole genome shotgun (WGS) entry which is preliminary data.</text>
</comment>
<organism evidence="3 4">
    <name type="scientific">Rubrivivax rivuli</name>
    <dbReference type="NCBI Taxonomy" id="1862385"/>
    <lineage>
        <taxon>Bacteria</taxon>
        <taxon>Pseudomonadati</taxon>
        <taxon>Pseudomonadota</taxon>
        <taxon>Betaproteobacteria</taxon>
        <taxon>Burkholderiales</taxon>
        <taxon>Sphaerotilaceae</taxon>
        <taxon>Rubrivivax</taxon>
    </lineage>
</organism>
<dbReference type="InterPro" id="IPR051910">
    <property type="entry name" value="ComF/GntX_DNA_util-trans"/>
</dbReference>
<dbReference type="RefSeq" id="WP_128228164.1">
    <property type="nucleotide sequence ID" value="NZ_SACR01000002.1"/>
</dbReference>
<dbReference type="Proteomes" id="UP000285575">
    <property type="component" value="Unassembled WGS sequence"/>
</dbReference>
<dbReference type="EMBL" id="SACR01000002">
    <property type="protein sequence ID" value="RVU47703.1"/>
    <property type="molecule type" value="Genomic_DNA"/>
</dbReference>
<proteinExistence type="inferred from homology"/>
<dbReference type="PANTHER" id="PTHR47505">
    <property type="entry name" value="DNA UTILIZATION PROTEIN YHGH"/>
    <property type="match status" value="1"/>
</dbReference>
<dbReference type="CDD" id="cd06223">
    <property type="entry name" value="PRTases_typeI"/>
    <property type="match status" value="1"/>
</dbReference>
<dbReference type="SUPFAM" id="SSF53271">
    <property type="entry name" value="PRTase-like"/>
    <property type="match status" value="1"/>
</dbReference>
<dbReference type="OrthoDB" id="9793412at2"/>
<accession>A0A437RLM2</accession>
<dbReference type="Pfam" id="PF00156">
    <property type="entry name" value="Pribosyltran"/>
    <property type="match status" value="1"/>
</dbReference>
<dbReference type="AlphaFoldDB" id="A0A437RLM2"/>
<evidence type="ECO:0000313" key="4">
    <source>
        <dbReference type="Proteomes" id="UP000285575"/>
    </source>
</evidence>
<comment type="similarity">
    <text evidence="1">Belongs to the ComF/GntX family.</text>
</comment>
<dbReference type="InterPro" id="IPR000836">
    <property type="entry name" value="PRTase_dom"/>
</dbReference>
<name>A0A437RLM2_9BURK</name>
<evidence type="ECO:0000313" key="3">
    <source>
        <dbReference type="EMBL" id="RVU47703.1"/>
    </source>
</evidence>
<feature type="domain" description="Phosphoribosyltransferase" evidence="2">
    <location>
        <begin position="141"/>
        <end position="236"/>
    </location>
</feature>
<dbReference type="InterPro" id="IPR029057">
    <property type="entry name" value="PRTase-like"/>
</dbReference>
<gene>
    <name evidence="3" type="ORF">EOE66_08225</name>
</gene>
<evidence type="ECO:0000256" key="1">
    <source>
        <dbReference type="ARBA" id="ARBA00008007"/>
    </source>
</evidence>
<keyword evidence="4" id="KW-1185">Reference proteome</keyword>
<evidence type="ECO:0000259" key="2">
    <source>
        <dbReference type="Pfam" id="PF00156"/>
    </source>
</evidence>
<protein>
    <submittedName>
        <fullName evidence="3">ComF family protein</fullName>
    </submittedName>
</protein>
<reference evidence="3 4" key="1">
    <citation type="submission" date="2019-01" db="EMBL/GenBank/DDBJ databases">
        <authorList>
            <person name="Chen W.-M."/>
        </authorList>
    </citation>
    <scope>NUCLEOTIDE SEQUENCE [LARGE SCALE GENOMIC DNA]</scope>
    <source>
        <strain evidence="3 4">KYPY4</strain>
    </source>
</reference>